<organism evidence="1 2">
    <name type="scientific">Dipteronia dyeriana</name>
    <dbReference type="NCBI Taxonomy" id="168575"/>
    <lineage>
        <taxon>Eukaryota</taxon>
        <taxon>Viridiplantae</taxon>
        <taxon>Streptophyta</taxon>
        <taxon>Embryophyta</taxon>
        <taxon>Tracheophyta</taxon>
        <taxon>Spermatophyta</taxon>
        <taxon>Magnoliopsida</taxon>
        <taxon>eudicotyledons</taxon>
        <taxon>Gunneridae</taxon>
        <taxon>Pentapetalae</taxon>
        <taxon>rosids</taxon>
        <taxon>malvids</taxon>
        <taxon>Sapindales</taxon>
        <taxon>Sapindaceae</taxon>
        <taxon>Hippocastanoideae</taxon>
        <taxon>Acereae</taxon>
        <taxon>Dipteronia</taxon>
    </lineage>
</organism>
<comment type="caution">
    <text evidence="1">The sequence shown here is derived from an EMBL/GenBank/DDBJ whole genome shotgun (WGS) entry which is preliminary data.</text>
</comment>
<dbReference type="EMBL" id="JANJYI010000006">
    <property type="protein sequence ID" value="KAK2644638.1"/>
    <property type="molecule type" value="Genomic_DNA"/>
</dbReference>
<dbReference type="Proteomes" id="UP001280121">
    <property type="component" value="Unassembled WGS sequence"/>
</dbReference>
<name>A0AAD9TZ45_9ROSI</name>
<sequence>MSRLSYDAFIKSKETSGSLTRPLSNSSTALSPKDALLALVSTRRLIKAEQ</sequence>
<evidence type="ECO:0000313" key="1">
    <source>
        <dbReference type="EMBL" id="KAK2644638.1"/>
    </source>
</evidence>
<reference evidence="1" key="1">
    <citation type="journal article" date="2023" name="Plant J.">
        <title>Genome sequences and population genomics provide insights into the demographic history, inbreeding, and mutation load of two 'living fossil' tree species of Dipteronia.</title>
        <authorList>
            <person name="Feng Y."/>
            <person name="Comes H.P."/>
            <person name="Chen J."/>
            <person name="Zhu S."/>
            <person name="Lu R."/>
            <person name="Zhang X."/>
            <person name="Li P."/>
            <person name="Qiu J."/>
            <person name="Olsen K.M."/>
            <person name="Qiu Y."/>
        </authorList>
    </citation>
    <scope>NUCLEOTIDE SEQUENCE</scope>
    <source>
        <strain evidence="1">KIB01</strain>
    </source>
</reference>
<evidence type="ECO:0000313" key="2">
    <source>
        <dbReference type="Proteomes" id="UP001280121"/>
    </source>
</evidence>
<protein>
    <submittedName>
        <fullName evidence="1">Uncharacterized protein</fullName>
    </submittedName>
</protein>
<proteinExistence type="predicted"/>
<gene>
    <name evidence="1" type="ORF">Ddye_019833</name>
</gene>
<accession>A0AAD9TZ45</accession>
<keyword evidence="2" id="KW-1185">Reference proteome</keyword>
<dbReference type="AlphaFoldDB" id="A0AAD9TZ45"/>